<organism evidence="3">
    <name type="scientific">freshwater metagenome</name>
    <dbReference type="NCBI Taxonomy" id="449393"/>
    <lineage>
        <taxon>unclassified sequences</taxon>
        <taxon>metagenomes</taxon>
        <taxon>ecological metagenomes</taxon>
    </lineage>
</organism>
<dbReference type="GO" id="GO:0016020">
    <property type="term" value="C:membrane"/>
    <property type="evidence" value="ECO:0007669"/>
    <property type="project" value="TreeGrafter"/>
</dbReference>
<dbReference type="GO" id="GO:0016747">
    <property type="term" value="F:acyltransferase activity, transferring groups other than amino-acyl groups"/>
    <property type="evidence" value="ECO:0007669"/>
    <property type="project" value="InterPro"/>
</dbReference>
<feature type="transmembrane region" description="Helical" evidence="1">
    <location>
        <begin position="376"/>
        <end position="398"/>
    </location>
</feature>
<dbReference type="GO" id="GO:0009103">
    <property type="term" value="P:lipopolysaccharide biosynthetic process"/>
    <property type="evidence" value="ECO:0007669"/>
    <property type="project" value="TreeGrafter"/>
</dbReference>
<dbReference type="PANTHER" id="PTHR23028:SF53">
    <property type="entry name" value="ACYL_TRANSF_3 DOMAIN-CONTAINING PROTEIN"/>
    <property type="match status" value="1"/>
</dbReference>
<feature type="transmembrane region" description="Helical" evidence="1">
    <location>
        <begin position="452"/>
        <end position="471"/>
    </location>
</feature>
<keyword evidence="1" id="KW-1133">Transmembrane helix</keyword>
<feature type="transmembrane region" description="Helical" evidence="1">
    <location>
        <begin position="61"/>
        <end position="85"/>
    </location>
</feature>
<reference evidence="3" key="1">
    <citation type="submission" date="2020-05" db="EMBL/GenBank/DDBJ databases">
        <authorList>
            <person name="Chiriac C."/>
            <person name="Salcher M."/>
            <person name="Ghai R."/>
            <person name="Kavagutti S V."/>
        </authorList>
    </citation>
    <scope>NUCLEOTIDE SEQUENCE</scope>
</reference>
<evidence type="ECO:0000259" key="2">
    <source>
        <dbReference type="Pfam" id="PF01757"/>
    </source>
</evidence>
<dbReference type="AlphaFoldDB" id="A0A6J7CHR5"/>
<dbReference type="InterPro" id="IPR002656">
    <property type="entry name" value="Acyl_transf_3_dom"/>
</dbReference>
<feature type="transmembrane region" description="Helical" evidence="1">
    <location>
        <begin position="337"/>
        <end position="356"/>
    </location>
</feature>
<feature type="transmembrane region" description="Helical" evidence="1">
    <location>
        <begin position="106"/>
        <end position="126"/>
    </location>
</feature>
<sequence>MNTMTVSPGSSSLPEAAAARVEFPCMDGARAIAALIVVLNHAGTFATLIKVNWAPSYLRLFLVPLGRMGIAAFFVISGFLLYRPFVLAHFRGTQPPKYGAFWLRRLGRILPGYWFALLGAMALGTVDFPNANLGDYALTFGLAQNYRFAGITGLGIGIAWTLVIEVSFYLVVPFIAWFIRRAGAIAGLSALRAQIVWLSTIAAASIAVKVAWLLFLNGEVQYFRRWFPLSELGHWLPSFMDWFALGMVVAVCSVWRELGGSVPKIISAFAQRAWACWVLSGMLLVALTRSGLTVDIWHQDGAVTGFLLNQLSLLAGFFLVLPALLPGERSGWVRRLLATRVFVFLGTVSFGIYLWNDIIGEYLLDHRPFPTLFGHIATYVFLITALSIVIAYFAFILIERPARDLVQRIVGSTRSYSDSKLLPHWRIGLAHSQEELVGWVDPSSISSRSGKAVVWGAIVISSVFAFLLPTLRGLLS</sequence>
<accession>A0A6J7CHR5</accession>
<dbReference type="InterPro" id="IPR050879">
    <property type="entry name" value="Acyltransferase_3"/>
</dbReference>
<name>A0A6J7CHR5_9ZZZZ</name>
<feature type="transmembrane region" description="Helical" evidence="1">
    <location>
        <begin position="267"/>
        <end position="287"/>
    </location>
</feature>
<proteinExistence type="predicted"/>
<evidence type="ECO:0000256" key="1">
    <source>
        <dbReference type="SAM" id="Phobius"/>
    </source>
</evidence>
<feature type="transmembrane region" description="Helical" evidence="1">
    <location>
        <begin position="307"/>
        <end position="325"/>
    </location>
</feature>
<keyword evidence="1" id="KW-0812">Transmembrane</keyword>
<feature type="transmembrane region" description="Helical" evidence="1">
    <location>
        <begin position="29"/>
        <end position="49"/>
    </location>
</feature>
<dbReference type="EMBL" id="CAFBLK010000027">
    <property type="protein sequence ID" value="CAB4857837.1"/>
    <property type="molecule type" value="Genomic_DNA"/>
</dbReference>
<protein>
    <submittedName>
        <fullName evidence="3">Unannotated protein</fullName>
    </submittedName>
</protein>
<keyword evidence="1" id="KW-0472">Membrane</keyword>
<gene>
    <name evidence="3" type="ORF">UFOPK3317_00250</name>
</gene>
<feature type="transmembrane region" description="Helical" evidence="1">
    <location>
        <begin position="235"/>
        <end position="255"/>
    </location>
</feature>
<feature type="domain" description="Acyltransferase 3" evidence="2">
    <location>
        <begin position="25"/>
        <end position="391"/>
    </location>
</feature>
<feature type="transmembrane region" description="Helical" evidence="1">
    <location>
        <begin position="191"/>
        <end position="215"/>
    </location>
</feature>
<dbReference type="PANTHER" id="PTHR23028">
    <property type="entry name" value="ACETYLTRANSFERASE"/>
    <property type="match status" value="1"/>
</dbReference>
<feature type="transmembrane region" description="Helical" evidence="1">
    <location>
        <begin position="146"/>
        <end position="179"/>
    </location>
</feature>
<dbReference type="Pfam" id="PF01757">
    <property type="entry name" value="Acyl_transf_3"/>
    <property type="match status" value="1"/>
</dbReference>
<evidence type="ECO:0000313" key="3">
    <source>
        <dbReference type="EMBL" id="CAB4857837.1"/>
    </source>
</evidence>